<protein>
    <submittedName>
        <fullName evidence="3">Uncharacterized protein</fullName>
    </submittedName>
</protein>
<evidence type="ECO:0000256" key="2">
    <source>
        <dbReference type="ARBA" id="ARBA00022679"/>
    </source>
</evidence>
<gene>
    <name evidence="3" type="ORF">GRF29_19g1538510</name>
</gene>
<sequence>MGTHNHLEIGNNGERIQDHTNFLKSKPASLAVGGLELCERISSLIYKSPTEYLTRYQAIRRVISEVKPDMVILDILFRNMGRDACNTEGYKYIVLSPGTSIDHAALHQPRGAGLWKFPPLFTNITYPVPWHLIPYNIILSIAIIYRIVSSGSRKSLEAARKEAGVPGSLLATSDKGAEAFLLASMAEMEYPHLPMPKTVYCGPIIRHVPPISPIEYPEIHRFLDQKRTVVLNLGTLFTYNDRDVKAIVSAMGAARRSIKGGFQLLWKLPHASNFSSIIEDGFGSEKDREETLVREWLDPPALAILQHPNVACLISHAGANSLIEAAYVGLPQIHLAFWFDLFTLAARSEWAGIGIYANKGKEPEIDHTMLKNAIVKVLDDSPGSEGACMRQKAGDLAKKVRATDGTRTASDVILKAAMSRYSEILFYEPCLPAK</sequence>
<organism evidence="3 4">
    <name type="scientific">Pseudopithomyces chartarum</name>
    <dbReference type="NCBI Taxonomy" id="1892770"/>
    <lineage>
        <taxon>Eukaryota</taxon>
        <taxon>Fungi</taxon>
        <taxon>Dikarya</taxon>
        <taxon>Ascomycota</taxon>
        <taxon>Pezizomycotina</taxon>
        <taxon>Dothideomycetes</taxon>
        <taxon>Pleosporomycetidae</taxon>
        <taxon>Pleosporales</taxon>
        <taxon>Massarineae</taxon>
        <taxon>Didymosphaeriaceae</taxon>
        <taxon>Pseudopithomyces</taxon>
    </lineage>
</organism>
<keyword evidence="2" id="KW-0808">Transferase</keyword>
<dbReference type="InterPro" id="IPR050271">
    <property type="entry name" value="UDP-glycosyltransferase"/>
</dbReference>
<evidence type="ECO:0000313" key="3">
    <source>
        <dbReference type="EMBL" id="KAK3214892.1"/>
    </source>
</evidence>
<dbReference type="GO" id="GO:0008194">
    <property type="term" value="F:UDP-glycosyltransferase activity"/>
    <property type="evidence" value="ECO:0007669"/>
    <property type="project" value="InterPro"/>
</dbReference>
<dbReference type="PANTHER" id="PTHR48043">
    <property type="entry name" value="EG:EG0003.4 PROTEIN-RELATED"/>
    <property type="match status" value="1"/>
</dbReference>
<dbReference type="AlphaFoldDB" id="A0AAN6M616"/>
<accession>A0AAN6M616</accession>
<name>A0AAN6M616_9PLEO</name>
<evidence type="ECO:0000313" key="4">
    <source>
        <dbReference type="Proteomes" id="UP001280581"/>
    </source>
</evidence>
<dbReference type="Proteomes" id="UP001280581">
    <property type="component" value="Unassembled WGS sequence"/>
</dbReference>
<reference evidence="3 4" key="1">
    <citation type="submission" date="2021-02" db="EMBL/GenBank/DDBJ databases">
        <title>Genome assembly of Pseudopithomyces chartarum.</title>
        <authorList>
            <person name="Jauregui R."/>
            <person name="Singh J."/>
            <person name="Voisey C."/>
        </authorList>
    </citation>
    <scope>NUCLEOTIDE SEQUENCE [LARGE SCALE GENOMIC DNA]</scope>
    <source>
        <strain evidence="3 4">AGR01</strain>
    </source>
</reference>
<keyword evidence="1" id="KW-0328">Glycosyltransferase</keyword>
<evidence type="ECO:0000256" key="1">
    <source>
        <dbReference type="ARBA" id="ARBA00022676"/>
    </source>
</evidence>
<proteinExistence type="predicted"/>
<comment type="caution">
    <text evidence="3">The sequence shown here is derived from an EMBL/GenBank/DDBJ whole genome shotgun (WGS) entry which is preliminary data.</text>
</comment>
<keyword evidence="4" id="KW-1185">Reference proteome</keyword>
<dbReference type="Gene3D" id="3.40.50.2000">
    <property type="entry name" value="Glycogen Phosphorylase B"/>
    <property type="match status" value="1"/>
</dbReference>
<dbReference type="SUPFAM" id="SSF53756">
    <property type="entry name" value="UDP-Glycosyltransferase/glycogen phosphorylase"/>
    <property type="match status" value="1"/>
</dbReference>
<dbReference type="InterPro" id="IPR002213">
    <property type="entry name" value="UDP_glucos_trans"/>
</dbReference>
<dbReference type="Pfam" id="PF00201">
    <property type="entry name" value="UDPGT"/>
    <property type="match status" value="1"/>
</dbReference>
<dbReference type="EMBL" id="WVTA01000003">
    <property type="protein sequence ID" value="KAK3214892.1"/>
    <property type="molecule type" value="Genomic_DNA"/>
</dbReference>
<dbReference type="PANTHER" id="PTHR48043:SF145">
    <property type="entry name" value="FI06409P-RELATED"/>
    <property type="match status" value="1"/>
</dbReference>